<proteinExistence type="predicted"/>
<sequence>MEDFNNIRSLSPEKGERSSLRALRGIWGKMSWSAFSLVPPSLLDLVCEDSFVPKKGSYRLKLFSRWTQEESSNSSRVDSSPSDADELILSESRIFSQRDSSSGGETQRDSIQIPTHEGRRISQVIMIQSNPDFNTVGVIFTHSEESDALWFKVSPEISPGGACLFSSDQPPNMFLKDGSMVLTLSELLSLELS</sequence>
<evidence type="ECO:0000313" key="2">
    <source>
        <dbReference type="Proteomes" id="UP000316079"/>
    </source>
</evidence>
<evidence type="ECO:0000313" key="1">
    <source>
        <dbReference type="EMBL" id="TRY96840.1"/>
    </source>
</evidence>
<keyword evidence="2" id="KW-1185">Reference proteome</keyword>
<protein>
    <submittedName>
        <fullName evidence="1">Uncharacterized protein</fullName>
    </submittedName>
</protein>
<organism evidence="1 2">
    <name type="scientific">Danionella cerebrum</name>
    <dbReference type="NCBI Taxonomy" id="2873325"/>
    <lineage>
        <taxon>Eukaryota</taxon>
        <taxon>Metazoa</taxon>
        <taxon>Chordata</taxon>
        <taxon>Craniata</taxon>
        <taxon>Vertebrata</taxon>
        <taxon>Euteleostomi</taxon>
        <taxon>Actinopterygii</taxon>
        <taxon>Neopterygii</taxon>
        <taxon>Teleostei</taxon>
        <taxon>Ostariophysi</taxon>
        <taxon>Cypriniformes</taxon>
        <taxon>Danionidae</taxon>
        <taxon>Danioninae</taxon>
        <taxon>Danionella</taxon>
    </lineage>
</organism>
<name>A0A553R3T0_9TELE</name>
<comment type="caution">
    <text evidence="1">The sequence shown here is derived from an EMBL/GenBank/DDBJ whole genome shotgun (WGS) entry which is preliminary data.</text>
</comment>
<dbReference type="EMBL" id="SRMA01025251">
    <property type="protein sequence ID" value="TRY96840.1"/>
    <property type="molecule type" value="Genomic_DNA"/>
</dbReference>
<dbReference type="Proteomes" id="UP000316079">
    <property type="component" value="Unassembled WGS sequence"/>
</dbReference>
<reference evidence="1 2" key="1">
    <citation type="journal article" date="2019" name="Sci. Data">
        <title>Hybrid genome assembly and annotation of Danionella translucida.</title>
        <authorList>
            <person name="Kadobianskyi M."/>
            <person name="Schulze L."/>
            <person name="Schuelke M."/>
            <person name="Judkewitz B."/>
        </authorList>
    </citation>
    <scope>NUCLEOTIDE SEQUENCE [LARGE SCALE GENOMIC DNA]</scope>
    <source>
        <strain evidence="1 2">Bolton</strain>
    </source>
</reference>
<dbReference type="AlphaFoldDB" id="A0A553R3T0"/>
<accession>A0A553R3T0</accession>
<gene>
    <name evidence="1" type="ORF">DNTS_015412</name>
</gene>